<feature type="domain" description="Histidine kinase" evidence="9">
    <location>
        <begin position="275"/>
        <end position="398"/>
    </location>
</feature>
<dbReference type="InterPro" id="IPR039028">
    <property type="entry name" value="BCKD/PDK"/>
</dbReference>
<evidence type="ECO:0000256" key="1">
    <source>
        <dbReference type="ARBA" id="ARBA00006155"/>
    </source>
</evidence>
<dbReference type="PANTHER" id="PTHR11947:SF3">
    <property type="entry name" value="[PYRUVATE DEHYDROGENASE (ACETYL-TRANSFERRING)] KINASE, MITOCHONDRIAL"/>
    <property type="match status" value="1"/>
</dbReference>
<evidence type="ECO:0000313" key="10">
    <source>
        <dbReference type="EMBL" id="CAE7483412.1"/>
    </source>
</evidence>
<dbReference type="PROSITE" id="PS50109">
    <property type="entry name" value="HIS_KIN"/>
    <property type="match status" value="1"/>
</dbReference>
<comment type="similarity">
    <text evidence="1 8">Belongs to the PDK/BCKDK protein kinase family.</text>
</comment>
<keyword evidence="5 8" id="KW-0067">ATP-binding</keyword>
<dbReference type="Pfam" id="PF10436">
    <property type="entry name" value="BCDHK_Adom3"/>
    <property type="match status" value="1"/>
</dbReference>
<sequence length="414" mass="46702">MVSIWTCRTCRSVRPGFTATRRLPFSLSFRCTSSKASEDARQLVAVPEERFHELVAAEVSFLATVPVKPVSMRQVMSWCNAGDMVPFIQTEIPKRFALRIRLIETLDGWQDIPELAKLHRRLTRWYRELVLLNYSTQDCGHLIKTLKSIRDEGRDVIGVSASGIYQLHKSKQRDTKFLDRWLDGFLLSRIGTNALFDQFVAIARKEDGGLGRPSGIIDPRCNASKVCEHAAQLSAYLCYQRFGHEPKYIVEDFKAGLTGPQAESPCHFTYIPSYLRYIMCELLKNSFRATLMTSAVEDLSKRPVRIRVCRDEHRVAILVSDEAGGIPFEVGDRIWSYMYGTAAKQGSESPNSAEDLLSGYGVGLPCARLYARYLGGTLSLTSYPGYGTQAHLLLPRIDSEQVEELPECSFHDPI</sequence>
<dbReference type="EC" id="2.7.11.-" evidence="8"/>
<dbReference type="InterPro" id="IPR005467">
    <property type="entry name" value="His_kinase_dom"/>
</dbReference>
<dbReference type="EMBL" id="CAJNIZ010025380">
    <property type="protein sequence ID" value="CAE7483412.1"/>
    <property type="molecule type" value="Genomic_DNA"/>
</dbReference>
<evidence type="ECO:0000313" key="11">
    <source>
        <dbReference type="Proteomes" id="UP000649617"/>
    </source>
</evidence>
<gene>
    <name evidence="10" type="primary">PDK4</name>
    <name evidence="10" type="ORF">SPIL2461_LOCUS12364</name>
</gene>
<dbReference type="Gene3D" id="3.30.565.10">
    <property type="entry name" value="Histidine kinase-like ATPase, C-terminal domain"/>
    <property type="match status" value="1"/>
</dbReference>
<dbReference type="InterPro" id="IPR036890">
    <property type="entry name" value="HATPase_C_sf"/>
</dbReference>
<evidence type="ECO:0000256" key="4">
    <source>
        <dbReference type="ARBA" id="ARBA00022777"/>
    </source>
</evidence>
<dbReference type="GO" id="GO:0005759">
    <property type="term" value="C:mitochondrial matrix"/>
    <property type="evidence" value="ECO:0007669"/>
    <property type="project" value="UniProtKB-SubCell"/>
</dbReference>
<dbReference type="InterPro" id="IPR003594">
    <property type="entry name" value="HATPase_dom"/>
</dbReference>
<reference evidence="10" key="1">
    <citation type="submission" date="2021-02" db="EMBL/GenBank/DDBJ databases">
        <authorList>
            <person name="Dougan E. K."/>
            <person name="Rhodes N."/>
            <person name="Thang M."/>
            <person name="Chan C."/>
        </authorList>
    </citation>
    <scope>NUCLEOTIDE SEQUENCE</scope>
</reference>
<name>A0A812SKW1_SYMPI</name>
<dbReference type="AlphaFoldDB" id="A0A812SKW1"/>
<dbReference type="InterPro" id="IPR018955">
    <property type="entry name" value="BCDHK/PDK_N"/>
</dbReference>
<evidence type="ECO:0000256" key="7">
    <source>
        <dbReference type="ARBA" id="ARBA00048201"/>
    </source>
</evidence>
<keyword evidence="3 8" id="KW-0547">Nucleotide-binding</keyword>
<dbReference type="Gene3D" id="1.20.140.20">
    <property type="entry name" value="Alpha-ketoacid/pyruvate dehydrogenase kinase, N-terminal domain"/>
    <property type="match status" value="1"/>
</dbReference>
<comment type="caution">
    <text evidence="10">The sequence shown here is derived from an EMBL/GenBank/DDBJ whole genome shotgun (WGS) entry which is preliminary data.</text>
</comment>
<comment type="catalytic activity">
    <reaction evidence="7">
        <text>L-seryl-[pyruvate dehydrogenase E1 alpha subunit] + ATP = O-phospho-L-seryl-[pyruvate dehydrogenase E1 alpha subunit] + ADP + H(+)</text>
        <dbReference type="Rhea" id="RHEA:23052"/>
        <dbReference type="Rhea" id="RHEA-COMP:13689"/>
        <dbReference type="Rhea" id="RHEA-COMP:13690"/>
        <dbReference type="ChEBI" id="CHEBI:15378"/>
        <dbReference type="ChEBI" id="CHEBI:29999"/>
        <dbReference type="ChEBI" id="CHEBI:30616"/>
        <dbReference type="ChEBI" id="CHEBI:83421"/>
        <dbReference type="ChEBI" id="CHEBI:456216"/>
        <dbReference type="EC" id="2.7.11.2"/>
    </reaction>
</comment>
<comment type="subcellular location">
    <subcellularLocation>
        <location evidence="8">Mitochondrion matrix</location>
    </subcellularLocation>
</comment>
<organism evidence="10 11">
    <name type="scientific">Symbiodinium pilosum</name>
    <name type="common">Dinoflagellate</name>
    <dbReference type="NCBI Taxonomy" id="2952"/>
    <lineage>
        <taxon>Eukaryota</taxon>
        <taxon>Sar</taxon>
        <taxon>Alveolata</taxon>
        <taxon>Dinophyceae</taxon>
        <taxon>Suessiales</taxon>
        <taxon>Symbiodiniaceae</taxon>
        <taxon>Symbiodinium</taxon>
    </lineage>
</organism>
<dbReference type="PANTHER" id="PTHR11947">
    <property type="entry name" value="PYRUVATE DEHYDROGENASE KINASE"/>
    <property type="match status" value="1"/>
</dbReference>
<evidence type="ECO:0000259" key="9">
    <source>
        <dbReference type="PROSITE" id="PS50109"/>
    </source>
</evidence>
<dbReference type="OrthoDB" id="241648at2759"/>
<evidence type="ECO:0000256" key="2">
    <source>
        <dbReference type="ARBA" id="ARBA00022679"/>
    </source>
</evidence>
<dbReference type="SUPFAM" id="SSF69012">
    <property type="entry name" value="alpha-ketoacid dehydrogenase kinase, N-terminal domain"/>
    <property type="match status" value="1"/>
</dbReference>
<dbReference type="PRINTS" id="PR00344">
    <property type="entry name" value="BCTRLSENSOR"/>
</dbReference>
<evidence type="ECO:0000256" key="6">
    <source>
        <dbReference type="ARBA" id="ARBA00023128"/>
    </source>
</evidence>
<dbReference type="SMART" id="SM00387">
    <property type="entry name" value="HATPase_c"/>
    <property type="match status" value="1"/>
</dbReference>
<dbReference type="Proteomes" id="UP000649617">
    <property type="component" value="Unassembled WGS sequence"/>
</dbReference>
<keyword evidence="11" id="KW-1185">Reference proteome</keyword>
<proteinExistence type="inferred from homology"/>
<keyword evidence="2 8" id="KW-0808">Transferase</keyword>
<evidence type="ECO:0000256" key="5">
    <source>
        <dbReference type="ARBA" id="ARBA00022840"/>
    </source>
</evidence>
<dbReference type="SUPFAM" id="SSF55874">
    <property type="entry name" value="ATPase domain of HSP90 chaperone/DNA topoisomerase II/histidine kinase"/>
    <property type="match status" value="1"/>
</dbReference>
<dbReference type="InterPro" id="IPR004358">
    <property type="entry name" value="Sig_transdc_His_kin-like_C"/>
</dbReference>
<keyword evidence="4 8" id="KW-0418">Kinase</keyword>
<dbReference type="GO" id="GO:0010906">
    <property type="term" value="P:regulation of glucose metabolic process"/>
    <property type="evidence" value="ECO:0007669"/>
    <property type="project" value="TreeGrafter"/>
</dbReference>
<keyword evidence="6 8" id="KW-0496">Mitochondrion</keyword>
<dbReference type="Pfam" id="PF02518">
    <property type="entry name" value="HATPase_c"/>
    <property type="match status" value="1"/>
</dbReference>
<protein>
    <recommendedName>
        <fullName evidence="8">Protein-serine/threonine kinase</fullName>
        <ecNumber evidence="8">2.7.11.-</ecNumber>
    </recommendedName>
</protein>
<dbReference type="InterPro" id="IPR036784">
    <property type="entry name" value="AK/P_DHK_N_sf"/>
</dbReference>
<evidence type="ECO:0000256" key="3">
    <source>
        <dbReference type="ARBA" id="ARBA00022741"/>
    </source>
</evidence>
<dbReference type="GO" id="GO:0005524">
    <property type="term" value="F:ATP binding"/>
    <property type="evidence" value="ECO:0007669"/>
    <property type="project" value="UniProtKB-UniRule"/>
</dbReference>
<dbReference type="GO" id="GO:0004740">
    <property type="term" value="F:pyruvate dehydrogenase (acetyl-transferring) kinase activity"/>
    <property type="evidence" value="ECO:0007669"/>
    <property type="project" value="UniProtKB-EC"/>
</dbReference>
<evidence type="ECO:0000256" key="8">
    <source>
        <dbReference type="RuleBase" id="RU366032"/>
    </source>
</evidence>
<accession>A0A812SKW1</accession>